<gene>
    <name evidence="11" type="primary">uspC</name>
    <name evidence="7" type="ORF">EIMP300_46420</name>
    <name evidence="11" type="ORF">EPS76_15245</name>
    <name evidence="9" type="ORF">GRC73_12255</name>
    <name evidence="10" type="ORF">HIE29_004217</name>
    <name evidence="12" type="ORF">OGM49_13810</name>
    <name evidence="8" type="ORF">R8O40_003788</name>
</gene>
<dbReference type="EMBL" id="ABONVU020000015">
    <property type="protein sequence ID" value="EMJ5255504.1"/>
    <property type="molecule type" value="Genomic_DNA"/>
</dbReference>
<dbReference type="PANTHER" id="PTHR46268:SF16">
    <property type="entry name" value="UNIVERSAL STRESS PROTEIN C"/>
    <property type="match status" value="1"/>
</dbReference>
<dbReference type="InterPro" id="IPR006016">
    <property type="entry name" value="UspA"/>
</dbReference>
<dbReference type="Proteomes" id="UP001285616">
    <property type="component" value="Unassembled WGS sequence"/>
</dbReference>
<reference evidence="8" key="6">
    <citation type="submission" date="2024-02" db="EMBL/GenBank/DDBJ databases">
        <authorList>
            <consortium name="Clinical and Environmental Microbiology Branch: Whole genome sequencing antimicrobial resistance pathogens in the healthcare setting"/>
        </authorList>
    </citation>
    <scope>NUCLEOTIDE SEQUENCE</scope>
    <source>
        <strain evidence="8">1924188</strain>
    </source>
</reference>
<evidence type="ECO:0000313" key="9">
    <source>
        <dbReference type="EMBL" id="HAH4524779.1"/>
    </source>
</evidence>
<reference evidence="7 14" key="4">
    <citation type="submission" date="2020-01" db="EMBL/GenBank/DDBJ databases">
        <title>Dynamics of blaIMP-6 dissemination in carbapenem resistant Enterobacteriacea isolated from regional surveillance in Osaka, Japan.</title>
        <authorList>
            <person name="Abe R."/>
            <person name="Akeda Y."/>
            <person name="Sugawara Y."/>
            <person name="Yamamoto N."/>
            <person name="Tomono K."/>
            <person name="Takeuchi D."/>
            <person name="Kawahara R."/>
            <person name="Hamada S."/>
        </authorList>
    </citation>
    <scope>NUCLEOTIDE SEQUENCE [LARGE SCALE GENOMIC DNA]</scope>
    <source>
        <strain evidence="7 14">E300</strain>
    </source>
</reference>
<comment type="subcellular location">
    <subcellularLocation>
        <location evidence="1 5">Cytoplasm</location>
    </subcellularLocation>
</comment>
<dbReference type="Proteomes" id="UP001180189">
    <property type="component" value="Chromosome"/>
</dbReference>
<dbReference type="InterPro" id="IPR006015">
    <property type="entry name" value="Universal_stress_UspA"/>
</dbReference>
<evidence type="ECO:0000256" key="2">
    <source>
        <dbReference type="ARBA" id="ARBA00008791"/>
    </source>
</evidence>
<dbReference type="EMBL" id="SCJN01000117">
    <property type="protein sequence ID" value="RXD15636.1"/>
    <property type="molecule type" value="Genomic_DNA"/>
</dbReference>
<evidence type="ECO:0000256" key="4">
    <source>
        <dbReference type="ARBA" id="ARBA00037131"/>
    </source>
</evidence>
<dbReference type="RefSeq" id="WP_000122413.1">
    <property type="nucleotide sequence ID" value="NZ_AP018784.2"/>
</dbReference>
<dbReference type="Pfam" id="PF00582">
    <property type="entry name" value="Usp"/>
    <property type="match status" value="1"/>
</dbReference>
<dbReference type="CDD" id="cd23657">
    <property type="entry name" value="USP-A-like"/>
    <property type="match status" value="1"/>
</dbReference>
<reference evidence="9" key="3">
    <citation type="submission" date="2019-12" db="EMBL/GenBank/DDBJ databases">
        <authorList>
            <consortium name="NCBI Pathogen Detection Project"/>
        </authorList>
    </citation>
    <scope>NUCLEOTIDE SEQUENCE</scope>
    <source>
        <strain evidence="10">C0382</strain>
        <strain evidence="9">EC00763</strain>
    </source>
</reference>
<dbReference type="Gene3D" id="3.40.50.620">
    <property type="entry name" value="HUPs"/>
    <property type="match status" value="1"/>
</dbReference>
<feature type="domain" description="UspA" evidence="6">
    <location>
        <begin position="3"/>
        <end position="138"/>
    </location>
</feature>
<evidence type="ECO:0000256" key="1">
    <source>
        <dbReference type="ARBA" id="ARBA00004496"/>
    </source>
</evidence>
<reference evidence="12" key="5">
    <citation type="journal article" date="2023" name="Microorganisms">
        <title>Comparative Genomic Analysis of ST131 Subclade C2 of ESBL-Producing E. coli Isolates from Patients with Recurrent and Sporadic Urinary Tract Infections.</title>
        <authorList>
            <person name="Jaen-Luchoro D."/>
            <person name="Kahnamouei A."/>
            <person name="Yazdanshenas S."/>
            <person name="Lindblom A."/>
            <person name="Samuelsson E."/>
            <person name="Ahren C."/>
            <person name="Karami N."/>
        </authorList>
    </citation>
    <scope>NUCLEOTIDE SEQUENCE</scope>
    <source>
        <strain evidence="12">S7</strain>
    </source>
</reference>
<dbReference type="GO" id="GO:0005737">
    <property type="term" value="C:cytoplasm"/>
    <property type="evidence" value="ECO:0007669"/>
    <property type="project" value="UniProtKB-SubCell"/>
</dbReference>
<dbReference type="AlphaFoldDB" id="A0A061YJW3"/>
<dbReference type="InterPro" id="IPR014729">
    <property type="entry name" value="Rossmann-like_a/b/a_fold"/>
</dbReference>
<comment type="function">
    <text evidence="4 5">Required for resistance to DNA-damaging agents.</text>
</comment>
<evidence type="ECO:0000313" key="10">
    <source>
        <dbReference type="EMBL" id="HAH7770727.1"/>
    </source>
</evidence>
<dbReference type="SUPFAM" id="SSF52402">
    <property type="entry name" value="Adenine nucleotide alpha hydrolases-like"/>
    <property type="match status" value="1"/>
</dbReference>
<evidence type="ECO:0000256" key="3">
    <source>
        <dbReference type="ARBA" id="ARBA00022490"/>
    </source>
</evidence>
<organism evidence="11 13">
    <name type="scientific">Escherichia coli</name>
    <dbReference type="NCBI Taxonomy" id="562"/>
    <lineage>
        <taxon>Bacteria</taxon>
        <taxon>Pseudomonadati</taxon>
        <taxon>Pseudomonadota</taxon>
        <taxon>Gammaproteobacteria</taxon>
        <taxon>Enterobacterales</taxon>
        <taxon>Enterobacteriaceae</taxon>
        <taxon>Escherichia</taxon>
    </lineage>
</organism>
<proteinExistence type="inferred from homology"/>
<evidence type="ECO:0000313" key="14">
    <source>
        <dbReference type="Proteomes" id="UP000467488"/>
    </source>
</evidence>
<keyword evidence="3 5" id="KW-0963">Cytoplasm</keyword>
<sequence>MSYSNILVAVAVTPESQQLLAKAVSIARPVKGHISLITLASDPEMYNQLAAPMLEDLRNVMQEETQSFLDKLIQDAGYPVDKTFIAYGELSEHILEVCRKHHFDLVICGNHNHSFFSRASCSAKRVITSSEVDVLLVPLTGG</sequence>
<evidence type="ECO:0000313" key="8">
    <source>
        <dbReference type="EMBL" id="EMJ5255504.1"/>
    </source>
</evidence>
<dbReference type="FunFam" id="3.40.50.620:FF:000121">
    <property type="entry name" value="Universal stress protein"/>
    <property type="match status" value="1"/>
</dbReference>
<dbReference type="Proteomes" id="UP000467488">
    <property type="component" value="Chromosome"/>
</dbReference>
<dbReference type="EMBL" id="CP107128">
    <property type="protein sequence ID" value="WLM93828.1"/>
    <property type="molecule type" value="Genomic_DNA"/>
</dbReference>
<dbReference type="NCBIfam" id="NF007512">
    <property type="entry name" value="PRK10116.1"/>
    <property type="match status" value="1"/>
</dbReference>
<dbReference type="EMBL" id="DABCJL010000011">
    <property type="protein sequence ID" value="HAH7770727.1"/>
    <property type="molecule type" value="Genomic_DNA"/>
</dbReference>
<reference evidence="9" key="1">
    <citation type="journal article" date="2018" name="Genome Biol.">
        <title>SKESA: strategic k-mer extension for scrupulous assemblies.</title>
        <authorList>
            <person name="Souvorov A."/>
            <person name="Agarwala R."/>
            <person name="Lipman D.J."/>
        </authorList>
    </citation>
    <scope>NUCLEOTIDE SEQUENCE [LARGE SCALE GENOMIC DNA]</scope>
    <source>
        <strain evidence="10">C0382</strain>
        <strain evidence="9">EC00763</strain>
    </source>
</reference>
<evidence type="ECO:0000313" key="13">
    <source>
        <dbReference type="Proteomes" id="UP000288730"/>
    </source>
</evidence>
<dbReference type="Proteomes" id="UP000843571">
    <property type="component" value="Unassembled WGS sequence"/>
</dbReference>
<name>A0A061YJW3_ECOLX</name>
<dbReference type="PIRSF" id="PIRSF006276">
    <property type="entry name" value="UspA"/>
    <property type="match status" value="1"/>
</dbReference>
<comment type="similarity">
    <text evidence="2 5">Belongs to the universal stress protein A family.</text>
</comment>
<evidence type="ECO:0000259" key="6">
    <source>
        <dbReference type="Pfam" id="PF00582"/>
    </source>
</evidence>
<accession>A0A061YJW3</accession>
<evidence type="ECO:0000256" key="5">
    <source>
        <dbReference type="PIRNR" id="PIRNR006276"/>
    </source>
</evidence>
<dbReference type="Proteomes" id="UP000288730">
    <property type="component" value="Unassembled WGS sequence"/>
</dbReference>
<dbReference type="EMBL" id="DABBJX010000011">
    <property type="protein sequence ID" value="HAH4524779.1"/>
    <property type="molecule type" value="Genomic_DNA"/>
</dbReference>
<reference evidence="11 13" key="2">
    <citation type="submission" date="2019-01" db="EMBL/GenBank/DDBJ databases">
        <title>Genomic analysis of febrile catheter-associated UTI E. coli isolates.</title>
        <authorList>
            <person name="Potter R."/>
            <person name="Zou Z."/>
            <person name="Henderson J."/>
            <person name="Dantas G."/>
        </authorList>
    </citation>
    <scope>NUCLEOTIDE SEQUENCE [LARGE SCALE GENOMIC DNA]</scope>
    <source>
        <strain evidence="11 13">29_CAASB</strain>
    </source>
</reference>
<evidence type="ECO:0000313" key="11">
    <source>
        <dbReference type="EMBL" id="RXD15636.1"/>
    </source>
</evidence>
<dbReference type="EMBL" id="AP022360">
    <property type="protein sequence ID" value="BBU83242.1"/>
    <property type="molecule type" value="Genomic_DNA"/>
</dbReference>
<dbReference type="PANTHER" id="PTHR46268">
    <property type="entry name" value="STRESS RESPONSE PROTEIN NHAX"/>
    <property type="match status" value="1"/>
</dbReference>
<evidence type="ECO:0000313" key="12">
    <source>
        <dbReference type="EMBL" id="WLM93828.1"/>
    </source>
</evidence>
<evidence type="ECO:0000313" key="7">
    <source>
        <dbReference type="EMBL" id="BBU83242.1"/>
    </source>
</evidence>
<protein>
    <recommendedName>
        <fullName evidence="5">Universal stress protein</fullName>
    </recommendedName>
</protein>